<organism evidence="8 9">
    <name type="scientific">Gordonia aquimaris</name>
    <dbReference type="NCBI Taxonomy" id="2984863"/>
    <lineage>
        <taxon>Bacteria</taxon>
        <taxon>Bacillati</taxon>
        <taxon>Actinomycetota</taxon>
        <taxon>Actinomycetes</taxon>
        <taxon>Mycobacteriales</taxon>
        <taxon>Gordoniaceae</taxon>
        <taxon>Gordonia</taxon>
    </lineage>
</organism>
<proteinExistence type="inferred from homology"/>
<keyword evidence="6" id="KW-0460">Magnesium</keyword>
<comment type="cofactor">
    <cofactor evidence="6">
        <name>Mg(2+)</name>
        <dbReference type="ChEBI" id="CHEBI:18420"/>
    </cofactor>
    <cofactor evidence="6">
        <name>Mn(2+)</name>
        <dbReference type="ChEBI" id="CHEBI:29035"/>
    </cofactor>
    <text evidence="6">Mg(2+). Can also accept Mn(2+).</text>
</comment>
<dbReference type="PANTHER" id="PTHR21060:SF15">
    <property type="entry name" value="ACETATE KINASE-RELATED"/>
    <property type="match status" value="1"/>
</dbReference>
<dbReference type="PROSITE" id="PS01076">
    <property type="entry name" value="ACETATE_KINASE_2"/>
    <property type="match status" value="1"/>
</dbReference>
<comment type="caution">
    <text evidence="8">The sequence shown here is derived from an EMBL/GenBank/DDBJ whole genome shotgun (WGS) entry which is preliminary data.</text>
</comment>
<dbReference type="InterPro" id="IPR043129">
    <property type="entry name" value="ATPase_NBD"/>
</dbReference>
<comment type="subunit">
    <text evidence="6">Homodimer.</text>
</comment>
<comment type="similarity">
    <text evidence="1 6 7">Belongs to the acetokinase family.</text>
</comment>
<keyword evidence="4 6" id="KW-0418">Kinase</keyword>
<dbReference type="PANTHER" id="PTHR21060">
    <property type="entry name" value="ACETATE KINASE"/>
    <property type="match status" value="1"/>
</dbReference>
<feature type="binding site" evidence="6">
    <location>
        <position position="94"/>
    </location>
    <ligand>
        <name>substrate</name>
    </ligand>
</feature>
<feature type="site" description="Transition state stabilizer" evidence="6">
    <location>
        <position position="183"/>
    </location>
</feature>
<feature type="binding site" evidence="6">
    <location>
        <begin position="285"/>
        <end position="287"/>
    </location>
    <ligand>
        <name>ATP</name>
        <dbReference type="ChEBI" id="CHEBI:30616"/>
    </ligand>
</feature>
<dbReference type="PRINTS" id="PR00471">
    <property type="entry name" value="ACETATEKNASE"/>
</dbReference>
<feature type="binding site" evidence="6">
    <location>
        <position position="387"/>
    </location>
    <ligand>
        <name>Mg(2+)</name>
        <dbReference type="ChEBI" id="CHEBI:18420"/>
    </ligand>
</feature>
<evidence type="ECO:0000256" key="5">
    <source>
        <dbReference type="ARBA" id="ARBA00022840"/>
    </source>
</evidence>
<keyword evidence="6" id="KW-0479">Metal-binding</keyword>
<name>A0A9X3D6A2_9ACTN</name>
<feature type="active site" description="Proton donor/acceptor" evidence="6">
    <location>
        <position position="151"/>
    </location>
</feature>
<dbReference type="InterPro" id="IPR023865">
    <property type="entry name" value="Aliphatic_acid_kinase_CS"/>
</dbReference>
<dbReference type="InterPro" id="IPR000890">
    <property type="entry name" value="Aliphatic_acid_kin_short-chain"/>
</dbReference>
<keyword evidence="3 6" id="KW-0547">Nucleotide-binding</keyword>
<evidence type="ECO:0000256" key="7">
    <source>
        <dbReference type="RuleBase" id="RU003835"/>
    </source>
</evidence>
<keyword evidence="2 6" id="KW-0808">Transferase</keyword>
<evidence type="ECO:0000313" key="9">
    <source>
        <dbReference type="Proteomes" id="UP001143347"/>
    </source>
</evidence>
<dbReference type="SUPFAM" id="SSF53067">
    <property type="entry name" value="Actin-like ATPase domain"/>
    <property type="match status" value="2"/>
</dbReference>
<dbReference type="PIRSF" id="PIRSF000722">
    <property type="entry name" value="Acetate_prop_kin"/>
    <property type="match status" value="1"/>
</dbReference>
<dbReference type="AlphaFoldDB" id="A0A9X3D6A2"/>
<dbReference type="GO" id="GO:0006085">
    <property type="term" value="P:acetyl-CoA biosynthetic process"/>
    <property type="evidence" value="ECO:0007669"/>
    <property type="project" value="UniProtKB-UniRule"/>
</dbReference>
<comment type="catalytic activity">
    <reaction evidence="6">
        <text>acetate + ATP = acetyl phosphate + ADP</text>
        <dbReference type="Rhea" id="RHEA:11352"/>
        <dbReference type="ChEBI" id="CHEBI:22191"/>
        <dbReference type="ChEBI" id="CHEBI:30089"/>
        <dbReference type="ChEBI" id="CHEBI:30616"/>
        <dbReference type="ChEBI" id="CHEBI:456216"/>
        <dbReference type="EC" id="2.7.2.1"/>
    </reaction>
</comment>
<dbReference type="CDD" id="cd24010">
    <property type="entry name" value="ASKHA_NBD_AcK_PK"/>
    <property type="match status" value="1"/>
</dbReference>
<feature type="binding site" evidence="6">
    <location>
        <begin position="211"/>
        <end position="215"/>
    </location>
    <ligand>
        <name>ATP</name>
        <dbReference type="ChEBI" id="CHEBI:30616"/>
    </ligand>
</feature>
<dbReference type="Proteomes" id="UP001143347">
    <property type="component" value="Unassembled WGS sequence"/>
</dbReference>
<dbReference type="GO" id="GO:0005737">
    <property type="term" value="C:cytoplasm"/>
    <property type="evidence" value="ECO:0007669"/>
    <property type="project" value="UniProtKB-SubCell"/>
</dbReference>
<evidence type="ECO:0000256" key="3">
    <source>
        <dbReference type="ARBA" id="ARBA00022741"/>
    </source>
</evidence>
<feature type="binding site" evidence="6">
    <location>
        <begin position="333"/>
        <end position="337"/>
    </location>
    <ligand>
        <name>ATP</name>
        <dbReference type="ChEBI" id="CHEBI:30616"/>
    </ligand>
</feature>
<accession>A0A9X3D6A2</accession>
<feature type="binding site" evidence="6">
    <location>
        <position position="13"/>
    </location>
    <ligand>
        <name>Mg(2+)</name>
        <dbReference type="ChEBI" id="CHEBI:18420"/>
    </ligand>
</feature>
<dbReference type="PROSITE" id="PS01075">
    <property type="entry name" value="ACETATE_KINASE_1"/>
    <property type="match status" value="1"/>
</dbReference>
<dbReference type="GO" id="GO:0000287">
    <property type="term" value="F:magnesium ion binding"/>
    <property type="evidence" value="ECO:0007669"/>
    <property type="project" value="UniProtKB-UniRule"/>
</dbReference>
<keyword evidence="5 6" id="KW-0067">ATP-binding</keyword>
<dbReference type="NCBIfam" id="TIGR00016">
    <property type="entry name" value="ackA"/>
    <property type="match status" value="1"/>
</dbReference>
<dbReference type="Gene3D" id="3.30.420.40">
    <property type="match status" value="2"/>
</dbReference>
<feature type="site" description="Transition state stabilizer" evidence="6">
    <location>
        <position position="244"/>
    </location>
</feature>
<sequence>MNATAAGAVLVLNAGSSSLKYQLVHPGSQQVVADGIAERIGDTGSSITHEQDGDVETVSAELPDHHAAIERAMRFFTDHGTDLRSAGLQAVGHRVVHGGRTFFRPTLIDDEVIGEISRISSLAPLHNPANLIGIEAARTLLPEVPSVAVFDTAFFHDMPDAAATYAIDRGVASMHAIRRYGFHGTSHEYVSEQVAGFLERPLESINQIVLHLGNGASASAIAGGRPMDTSMGMTPLEGLVMGTRSGDVDPGIVLHLHRVAKLRVDQIDTLLNKQSGLKGLCGENDFRTITEKMAQGDEAARRAYDVYIHRLRRYIGAYMIELGKVDAITFTAGVGENAASVRADALAGLENYGIVVDRERNALRSKDARRISPDDADVSVLVVPTNEELAIARQSAEVVSTPR</sequence>
<feature type="binding site" evidence="6">
    <location>
        <position position="20"/>
    </location>
    <ligand>
        <name>ATP</name>
        <dbReference type="ChEBI" id="CHEBI:30616"/>
    </ligand>
</feature>
<reference evidence="8" key="1">
    <citation type="submission" date="2022-10" db="EMBL/GenBank/DDBJ databases">
        <title>WGS of marine actinomycetes from Thailand.</title>
        <authorList>
            <person name="Thawai C."/>
        </authorList>
    </citation>
    <scope>NUCLEOTIDE SEQUENCE</scope>
    <source>
        <strain evidence="8">SW21</strain>
    </source>
</reference>
<dbReference type="GO" id="GO:0008776">
    <property type="term" value="F:acetate kinase activity"/>
    <property type="evidence" value="ECO:0007669"/>
    <property type="project" value="UniProtKB-UniRule"/>
</dbReference>
<keyword evidence="9" id="KW-1185">Reference proteome</keyword>
<evidence type="ECO:0000256" key="2">
    <source>
        <dbReference type="ARBA" id="ARBA00022679"/>
    </source>
</evidence>
<evidence type="ECO:0000256" key="6">
    <source>
        <dbReference type="HAMAP-Rule" id="MF_00020"/>
    </source>
</evidence>
<dbReference type="EC" id="2.7.2.1" evidence="6"/>
<dbReference type="Pfam" id="PF00871">
    <property type="entry name" value="Acetate_kinase"/>
    <property type="match status" value="1"/>
</dbReference>
<comment type="subcellular location">
    <subcellularLocation>
        <location evidence="6">Cytoplasm</location>
    </subcellularLocation>
</comment>
<dbReference type="HAMAP" id="MF_00020">
    <property type="entry name" value="Acetate_kinase"/>
    <property type="match status" value="1"/>
</dbReference>
<evidence type="ECO:0000313" key="8">
    <source>
        <dbReference type="EMBL" id="MCX2965661.1"/>
    </source>
</evidence>
<comment type="function">
    <text evidence="6">Catalyzes the formation of acetyl phosphate from acetate and ATP. Can also catalyze the reverse reaction.</text>
</comment>
<dbReference type="EMBL" id="JAPKFM010000018">
    <property type="protein sequence ID" value="MCX2965661.1"/>
    <property type="molecule type" value="Genomic_DNA"/>
</dbReference>
<dbReference type="RefSeq" id="WP_266062734.1">
    <property type="nucleotide sequence ID" value="NZ_JAPKFM010000018.1"/>
</dbReference>
<dbReference type="InterPro" id="IPR004372">
    <property type="entry name" value="Ac/propionate_kinase"/>
</dbReference>
<evidence type="ECO:0000256" key="4">
    <source>
        <dbReference type="ARBA" id="ARBA00022777"/>
    </source>
</evidence>
<dbReference type="GO" id="GO:0006083">
    <property type="term" value="P:acetate metabolic process"/>
    <property type="evidence" value="ECO:0007669"/>
    <property type="project" value="TreeGrafter"/>
</dbReference>
<gene>
    <name evidence="6" type="primary">ackA</name>
    <name evidence="8" type="ORF">OSB52_16360</name>
</gene>
<protein>
    <recommendedName>
        <fullName evidence="6">Acetate kinase</fullName>
        <ecNumber evidence="6">2.7.2.1</ecNumber>
    </recommendedName>
    <alternativeName>
        <fullName evidence="6">Acetokinase</fullName>
    </alternativeName>
</protein>
<keyword evidence="6" id="KW-0963">Cytoplasm</keyword>
<comment type="pathway">
    <text evidence="6">Metabolic intermediate biosynthesis; acetyl-CoA biosynthesis; acetyl-CoA from acetate: step 1/2.</text>
</comment>
<dbReference type="GO" id="GO:0005524">
    <property type="term" value="F:ATP binding"/>
    <property type="evidence" value="ECO:0007669"/>
    <property type="project" value="UniProtKB-KW"/>
</dbReference>
<evidence type="ECO:0000256" key="1">
    <source>
        <dbReference type="ARBA" id="ARBA00008748"/>
    </source>
</evidence>